<dbReference type="SUPFAM" id="SSF89447">
    <property type="entry name" value="AbrB/MazE/MraZ-like"/>
    <property type="match status" value="1"/>
</dbReference>
<protein>
    <submittedName>
        <fullName evidence="3">AbrB/MazE/SpoVT family DNA-binding domain-containing protein</fullName>
    </submittedName>
</protein>
<organism evidence="3 4">
    <name type="scientific">Actinokineospora xionganensis</name>
    <dbReference type="NCBI Taxonomy" id="2684470"/>
    <lineage>
        <taxon>Bacteria</taxon>
        <taxon>Bacillati</taxon>
        <taxon>Actinomycetota</taxon>
        <taxon>Actinomycetes</taxon>
        <taxon>Pseudonocardiales</taxon>
        <taxon>Pseudonocardiaceae</taxon>
        <taxon>Actinokineospora</taxon>
    </lineage>
</organism>
<evidence type="ECO:0000313" key="3">
    <source>
        <dbReference type="EMBL" id="MBC6450489.1"/>
    </source>
</evidence>
<sequence>MGTEVKQHDGEPVRTTKVSSKNQVTLPVAALAAAHVRPGDVLRVEVEADGVFRLIRHSDPFLDALNELAGSAPGLSEATNLEELRNEWDR</sequence>
<reference evidence="3 4" key="1">
    <citation type="submission" date="2020-06" db="EMBL/GenBank/DDBJ databases">
        <title>Actinokineospora xiongansis sp. nov., isolated from soil of Baiyangdian.</title>
        <authorList>
            <person name="Zhang X."/>
        </authorList>
    </citation>
    <scope>NUCLEOTIDE SEQUENCE [LARGE SCALE GENOMIC DNA]</scope>
    <source>
        <strain evidence="3 4">HBU206404</strain>
    </source>
</reference>
<keyword evidence="3" id="KW-0238">DNA-binding</keyword>
<dbReference type="EMBL" id="JABVED010000016">
    <property type="protein sequence ID" value="MBC6450489.1"/>
    <property type="molecule type" value="Genomic_DNA"/>
</dbReference>
<dbReference type="GO" id="GO:0003677">
    <property type="term" value="F:DNA binding"/>
    <property type="evidence" value="ECO:0007669"/>
    <property type="project" value="UniProtKB-KW"/>
</dbReference>
<feature type="compositionally biased region" description="Basic and acidic residues" evidence="1">
    <location>
        <begin position="1"/>
        <end position="14"/>
    </location>
</feature>
<dbReference type="SMART" id="SM00966">
    <property type="entry name" value="SpoVT_AbrB"/>
    <property type="match status" value="1"/>
</dbReference>
<evidence type="ECO:0000259" key="2">
    <source>
        <dbReference type="SMART" id="SM00966"/>
    </source>
</evidence>
<proteinExistence type="predicted"/>
<keyword evidence="4" id="KW-1185">Reference proteome</keyword>
<dbReference type="InterPro" id="IPR037914">
    <property type="entry name" value="SpoVT-AbrB_sf"/>
</dbReference>
<dbReference type="RefSeq" id="WP_187223572.1">
    <property type="nucleotide sequence ID" value="NZ_JABVED010000016.1"/>
</dbReference>
<evidence type="ECO:0000256" key="1">
    <source>
        <dbReference type="SAM" id="MobiDB-lite"/>
    </source>
</evidence>
<accession>A0ABR7LCV6</accession>
<feature type="domain" description="SpoVT-AbrB" evidence="2">
    <location>
        <begin position="16"/>
        <end position="62"/>
    </location>
</feature>
<evidence type="ECO:0000313" key="4">
    <source>
        <dbReference type="Proteomes" id="UP000734823"/>
    </source>
</evidence>
<gene>
    <name evidence="3" type="ORF">GPZ80_25340</name>
</gene>
<dbReference type="Gene3D" id="2.10.260.10">
    <property type="match status" value="1"/>
</dbReference>
<comment type="caution">
    <text evidence="3">The sequence shown here is derived from an EMBL/GenBank/DDBJ whole genome shotgun (WGS) entry which is preliminary data.</text>
</comment>
<name>A0ABR7LCV6_9PSEU</name>
<feature type="region of interest" description="Disordered" evidence="1">
    <location>
        <begin position="1"/>
        <end position="21"/>
    </location>
</feature>
<dbReference type="Pfam" id="PF04014">
    <property type="entry name" value="MazE_antitoxin"/>
    <property type="match status" value="1"/>
</dbReference>
<dbReference type="InterPro" id="IPR007159">
    <property type="entry name" value="SpoVT-AbrB_dom"/>
</dbReference>
<dbReference type="Proteomes" id="UP000734823">
    <property type="component" value="Unassembled WGS sequence"/>
</dbReference>